<dbReference type="InterPro" id="IPR041038">
    <property type="entry name" value="TarS_C1"/>
</dbReference>
<dbReference type="GO" id="GO:0047355">
    <property type="term" value="F:CDP-glycerol glycerophosphotransferase activity"/>
    <property type="evidence" value="ECO:0007669"/>
    <property type="project" value="InterPro"/>
</dbReference>
<dbReference type="GO" id="GO:0019350">
    <property type="term" value="P:teichoic acid biosynthetic process"/>
    <property type="evidence" value="ECO:0007669"/>
    <property type="project" value="UniProtKB-KW"/>
</dbReference>
<dbReference type="Pfam" id="PF18674">
    <property type="entry name" value="TarS_C1"/>
    <property type="match status" value="1"/>
</dbReference>
<keyword evidence="4 8" id="KW-0808">Transferase</keyword>
<dbReference type="EMBL" id="PYAT01000004">
    <property type="protein sequence ID" value="PSL40668.1"/>
    <property type="molecule type" value="Genomic_DNA"/>
</dbReference>
<evidence type="ECO:0000256" key="5">
    <source>
        <dbReference type="ARBA" id="ARBA00022944"/>
    </source>
</evidence>
<evidence type="ECO:0000256" key="1">
    <source>
        <dbReference type="ARBA" id="ARBA00004202"/>
    </source>
</evidence>
<dbReference type="Pfam" id="PF04464">
    <property type="entry name" value="Glyphos_transf"/>
    <property type="match status" value="2"/>
</dbReference>
<name>A0A2P8H369_9BACL</name>
<evidence type="ECO:0000256" key="4">
    <source>
        <dbReference type="ARBA" id="ARBA00022679"/>
    </source>
</evidence>
<dbReference type="InterPro" id="IPR051612">
    <property type="entry name" value="Teichoic_Acid_Biosynth"/>
</dbReference>
<dbReference type="Gene3D" id="3.40.50.12580">
    <property type="match status" value="2"/>
</dbReference>
<dbReference type="Gene3D" id="3.40.50.11820">
    <property type="match status" value="2"/>
</dbReference>
<evidence type="ECO:0000313" key="8">
    <source>
        <dbReference type="EMBL" id="PSL40668.1"/>
    </source>
</evidence>
<reference evidence="8 9" key="1">
    <citation type="submission" date="2018-03" db="EMBL/GenBank/DDBJ databases">
        <title>Genomic Encyclopedia of Type Strains, Phase III (KMG-III): the genomes of soil and plant-associated and newly described type strains.</title>
        <authorList>
            <person name="Whitman W."/>
        </authorList>
    </citation>
    <scope>NUCLEOTIDE SEQUENCE [LARGE SCALE GENOMIC DNA]</scope>
    <source>
        <strain evidence="8 9">CGMCC 1.12259</strain>
    </source>
</reference>
<gene>
    <name evidence="8" type="ORF">B0H99_104130</name>
</gene>
<dbReference type="Proteomes" id="UP000242682">
    <property type="component" value="Unassembled WGS sequence"/>
</dbReference>
<dbReference type="AlphaFoldDB" id="A0A2P8H369"/>
<sequence>MKTGIKIAQTADKLSVMMELTEAYSIRNIVLENTYSNEKKIYPVTKSGSHFLFEIYQNHFLSDLKNEDLISVQTPELDPIISEDALETIIEPEEEVAERVGIWHWYAEVLVDTERASEGLQSRIAKNVEEQLEANSKTGWVQDGDTYRRDLRLGKFKNTDIEGLQKVSIDGHSLLTYINSHGYFVTAFDEKVSGKTRIQVEQLKTTKHTVRVEGRLNTGYFAITNCRAVLKSRTTVNEYFADVALERDESTFRTKFGKNIYLFNMDIDFNHLLAYQEDIYDLFIEATIPFSQEPVRIRVGRPTFRAKHFFGELAGKSEQGILLVNPYYTLYKANLSFEVFPFLEENYQYLKKARKFSWLKQLVNRKKDIWLVGERPYKAQDTGFHFFKYMRENHPEKNVYYVIQKDSPERANVAPLGNVLEFGSKEHIKNVIIATKILSSHHANYLFPLRTKSFSNIVRATRVFLQHGVMGVKNMNNIYGVDSSTFNADLFITSSDYEKGYITKDFGYKKSEVAVTGLSRFDALFAKDVPVKRQVLIIPTWRDWIQNIESFLESEYFARYNSLINNEELLRHSKENGYEVVFCLHPNMQMFSSYFDNPNVKIIYQGEVDVQRLIKESILMITDYSSVAFDFSFLHKPVIYYQFDMLRFIGRRGSHIDMYNDLPGDIVHEEDALINTLKNYVDANFVMKDVYKEKANKFIAYKDQNASKRIFEAATNFKKKTDIVKVIKDNELLLDVYRKFRKSKYYFPVMKQAYSLMKTFLPIDKNKVFFESGIGKNFADSPKEIFETLQEENRDLHYVWSYNKVLGKNYNNTKVIKRLSPSYYYHLATSRYWVNNQNFPTYIKKRKGTDYLQTWHGTPLKRMLHDIEEIQGRDETYLDRVSEAVKSWDYLVSPSKYASDNFKTAFQYTGSIIEEGYPRNDIFYREDSALKAEELKARLNIDPNKKVILYAMTFRDNQTNGKRFTLDIPLDFQKFHERFGDEYVLLVRLHVVISKKLKIPVDYKESIKNVSAYPDIQELMLMSDILITDYSSVFFDFLNTDKPILFYTYDLEEYRDKLRGFYLDFEQEAPGPLCLEEDRLYDAIANIEQVKEEFKETYQEAKNRFCYLDDGKAAKRVVERVFK</sequence>
<proteinExistence type="inferred from homology"/>
<keyword evidence="6" id="KW-0472">Membrane</keyword>
<keyword evidence="3" id="KW-1003">Cell membrane</keyword>
<accession>A0A2P8H369</accession>
<evidence type="ECO:0000259" key="7">
    <source>
        <dbReference type="Pfam" id="PF18674"/>
    </source>
</evidence>
<comment type="similarity">
    <text evidence="2">Belongs to the CDP-glycerol glycerophosphotransferase family.</text>
</comment>
<evidence type="ECO:0000256" key="3">
    <source>
        <dbReference type="ARBA" id="ARBA00022475"/>
    </source>
</evidence>
<dbReference type="RefSeq" id="WP_181313593.1">
    <property type="nucleotide sequence ID" value="NZ_PYAT01000004.1"/>
</dbReference>
<evidence type="ECO:0000256" key="6">
    <source>
        <dbReference type="ARBA" id="ARBA00023136"/>
    </source>
</evidence>
<organism evidence="8 9">
    <name type="scientific">Planomicrobium soli</name>
    <dbReference type="NCBI Taxonomy" id="1176648"/>
    <lineage>
        <taxon>Bacteria</taxon>
        <taxon>Bacillati</taxon>
        <taxon>Bacillota</taxon>
        <taxon>Bacilli</taxon>
        <taxon>Bacillales</taxon>
        <taxon>Caryophanaceae</taxon>
        <taxon>Planomicrobium</taxon>
    </lineage>
</organism>
<comment type="subcellular location">
    <subcellularLocation>
        <location evidence="1">Cell membrane</location>
        <topology evidence="1">Peripheral membrane protein</topology>
    </subcellularLocation>
</comment>
<dbReference type="InterPro" id="IPR043149">
    <property type="entry name" value="TagF_N"/>
</dbReference>
<dbReference type="InterPro" id="IPR043148">
    <property type="entry name" value="TagF_C"/>
</dbReference>
<dbReference type="GO" id="GO:0005886">
    <property type="term" value="C:plasma membrane"/>
    <property type="evidence" value="ECO:0007669"/>
    <property type="project" value="UniProtKB-SubCell"/>
</dbReference>
<evidence type="ECO:0000313" key="9">
    <source>
        <dbReference type="Proteomes" id="UP000242682"/>
    </source>
</evidence>
<dbReference type="PANTHER" id="PTHR37316:SF3">
    <property type="entry name" value="TEICHOIC ACID GLYCEROL-PHOSPHATE TRANSFERASE"/>
    <property type="match status" value="1"/>
</dbReference>
<keyword evidence="9" id="KW-1185">Reference proteome</keyword>
<feature type="domain" description="TarS C-terminal" evidence="7">
    <location>
        <begin position="197"/>
        <end position="339"/>
    </location>
</feature>
<dbReference type="SUPFAM" id="SSF53756">
    <property type="entry name" value="UDP-Glycosyltransferase/glycogen phosphorylase"/>
    <property type="match status" value="2"/>
</dbReference>
<evidence type="ECO:0000256" key="2">
    <source>
        <dbReference type="ARBA" id="ARBA00010488"/>
    </source>
</evidence>
<protein>
    <submittedName>
        <fullName evidence="8">CDP-glycerol glycerophosphotransferase</fullName>
    </submittedName>
</protein>
<dbReference type="InterPro" id="IPR007554">
    <property type="entry name" value="Glycerophosphate_synth"/>
</dbReference>
<dbReference type="PANTHER" id="PTHR37316">
    <property type="entry name" value="TEICHOIC ACID GLYCEROL-PHOSPHATE PRIMASE"/>
    <property type="match status" value="1"/>
</dbReference>
<keyword evidence="5" id="KW-0777">Teichoic acid biosynthesis</keyword>
<comment type="caution">
    <text evidence="8">The sequence shown here is derived from an EMBL/GenBank/DDBJ whole genome shotgun (WGS) entry which is preliminary data.</text>
</comment>